<comment type="cofactor">
    <cofactor evidence="1">
        <name>Cu(2+)</name>
        <dbReference type="ChEBI" id="CHEBI:29036"/>
    </cofactor>
</comment>
<keyword evidence="2" id="KW-0186">Copper</keyword>
<gene>
    <name evidence="5" type="ORF">HYH03_000585</name>
</gene>
<dbReference type="InterPro" id="IPR052282">
    <property type="entry name" value="Starch-active_LPMO"/>
</dbReference>
<evidence type="ECO:0008006" key="7">
    <source>
        <dbReference type="Google" id="ProtNLM"/>
    </source>
</evidence>
<feature type="region of interest" description="Disordered" evidence="3">
    <location>
        <begin position="611"/>
        <end position="671"/>
    </location>
</feature>
<evidence type="ECO:0000313" key="6">
    <source>
        <dbReference type="Proteomes" id="UP000612055"/>
    </source>
</evidence>
<keyword evidence="4" id="KW-0732">Signal</keyword>
<evidence type="ECO:0000313" key="5">
    <source>
        <dbReference type="EMBL" id="KAG2502093.1"/>
    </source>
</evidence>
<dbReference type="PRINTS" id="PR01217">
    <property type="entry name" value="PRICHEXTENSN"/>
</dbReference>
<dbReference type="Proteomes" id="UP000612055">
    <property type="component" value="Unassembled WGS sequence"/>
</dbReference>
<dbReference type="PANTHER" id="PTHR36575">
    <property type="entry name" value="BINDING PROTEIN, PUTATIVE (AFU_ORTHOLOGUE AFUA_1G14430)-RELATED"/>
    <property type="match status" value="1"/>
</dbReference>
<protein>
    <recommendedName>
        <fullName evidence="7">Chitin-binding type-4 domain-containing protein</fullName>
    </recommendedName>
</protein>
<evidence type="ECO:0000256" key="4">
    <source>
        <dbReference type="SAM" id="SignalP"/>
    </source>
</evidence>
<evidence type="ECO:0000256" key="3">
    <source>
        <dbReference type="SAM" id="MobiDB-lite"/>
    </source>
</evidence>
<feature type="compositionally biased region" description="Pro residues" evidence="3">
    <location>
        <begin position="616"/>
        <end position="670"/>
    </location>
</feature>
<sequence>MRSRQCLAAAWVACVLALCLAISLPAVRAHGFLQWPVSRNYAAHLNNEYWCHHCGQGGGQWKQPGVCGDPFQDNPAINFTTRFYGYRANLTEGQELDVTIYISTNHGGRMSLRVCPLARGQISHACFALPQNQLRRVSSNPEYSGKLYQYLRPSDQVVTSRWRLPAGVSCPDGCVLQWWWLGFQHCALPCEAGSGEVASECGRNLLFNVPMCTGGPLQTEQFNNYFTLSPLHGIDCSMRSPLADPSACSSYSCQQCSANALAAGKPSLDPPCRSCAAALADGWACYNCLAAPLATTNDVVLRGCLTCAADGVNGWACRECAKAALSPADNSNCATCHRRASAANSWGCLNCFTAAGSSEPKRAVCLGCVGANAEPWACGQCAARYASACEAEQCVACLQANPAAACAQGQGLSLCFPAPARLRNEYYCPHCGQGGGQWKQPDVCGNPFQDNPPINFTTRFYGYVANLTEAQEIDITISINTNHGGRMALRLCPLARDQISHACFALPQNQLRRVSTNPEYDGKLYQYVKSSDVIIASRWRLPAGVSCPDGCVLQWWWSAFQFCALPCQPGSDDVASECGRNLVFPVDTCTGGPLQTEQFNNCADVMIARADGAPLAPSPPPPSPSPPPPPPSLPAPPSPPPASPRPSPPPPKPSRPPTPPSSPPPPPSPLADPSACSSYSCQQCSANALAAGKPSLDPPCRSCAAALADGWACYNCLAAPLATTNEDVLRGCFTCAADGVNGWACRECAKAALSGPDHANCATCYKRASAANNWGCLNCQTAAGSSEPKRAVCLGCVGANAEPWACGQCAARYASACEAEQCVACLQANPAAAWACYSASYAASCSAAGGRRLRV</sequence>
<dbReference type="AlphaFoldDB" id="A0A836C7B8"/>
<evidence type="ECO:0000256" key="2">
    <source>
        <dbReference type="ARBA" id="ARBA00023008"/>
    </source>
</evidence>
<organism evidence="5 6">
    <name type="scientific">Edaphochlamys debaryana</name>
    <dbReference type="NCBI Taxonomy" id="47281"/>
    <lineage>
        <taxon>Eukaryota</taxon>
        <taxon>Viridiplantae</taxon>
        <taxon>Chlorophyta</taxon>
        <taxon>core chlorophytes</taxon>
        <taxon>Chlorophyceae</taxon>
        <taxon>CS clade</taxon>
        <taxon>Chlamydomonadales</taxon>
        <taxon>Chlamydomonadales incertae sedis</taxon>
        <taxon>Edaphochlamys</taxon>
    </lineage>
</organism>
<dbReference type="EMBL" id="JAEHOE010000001">
    <property type="protein sequence ID" value="KAG2502093.1"/>
    <property type="molecule type" value="Genomic_DNA"/>
</dbReference>
<keyword evidence="6" id="KW-1185">Reference proteome</keyword>
<feature type="chain" id="PRO_5032471749" description="Chitin-binding type-4 domain-containing protein" evidence="4">
    <location>
        <begin position="30"/>
        <end position="855"/>
    </location>
</feature>
<dbReference type="PANTHER" id="PTHR36575:SF2">
    <property type="entry name" value="CHITIN-BINDING TYPE-4 DOMAIN-CONTAINING PROTEIN-RELATED"/>
    <property type="match status" value="1"/>
</dbReference>
<accession>A0A836C7B8</accession>
<dbReference type="OrthoDB" id="545243at2759"/>
<name>A0A836C7B8_9CHLO</name>
<evidence type="ECO:0000256" key="1">
    <source>
        <dbReference type="ARBA" id="ARBA00001973"/>
    </source>
</evidence>
<comment type="caution">
    <text evidence="5">The sequence shown here is derived from an EMBL/GenBank/DDBJ whole genome shotgun (WGS) entry which is preliminary data.</text>
</comment>
<feature type="signal peptide" evidence="4">
    <location>
        <begin position="1"/>
        <end position="29"/>
    </location>
</feature>
<reference evidence="5" key="1">
    <citation type="journal article" date="2020" name="bioRxiv">
        <title>Comparative genomics of Chlamydomonas.</title>
        <authorList>
            <person name="Craig R.J."/>
            <person name="Hasan A.R."/>
            <person name="Ness R.W."/>
            <person name="Keightley P.D."/>
        </authorList>
    </citation>
    <scope>NUCLEOTIDE SEQUENCE</scope>
    <source>
        <strain evidence="5">CCAP 11/70</strain>
    </source>
</reference>
<proteinExistence type="predicted"/>